<comment type="caution">
    <text evidence="1">The sequence shown here is derived from an EMBL/GenBank/DDBJ whole genome shotgun (WGS) entry which is preliminary data.</text>
</comment>
<accession>A0ABS8SQY1</accession>
<sequence>MLKQFYEVYQNGVELMTIKSKSDSEPSTPCAHLLLHVAWLTFILFLKHICVCVEFQLRGLDVVSPPPFYIDPPLVAGFSTLFPLKIILVARAWCSPVAYHQKEILQLKDSCSSSLM</sequence>
<evidence type="ECO:0000313" key="2">
    <source>
        <dbReference type="Proteomes" id="UP000823775"/>
    </source>
</evidence>
<evidence type="ECO:0000313" key="1">
    <source>
        <dbReference type="EMBL" id="MCD7461429.1"/>
    </source>
</evidence>
<keyword evidence="2" id="KW-1185">Reference proteome</keyword>
<gene>
    <name evidence="1" type="ORF">HAX54_046096</name>
</gene>
<dbReference type="EMBL" id="JACEIK010000723">
    <property type="protein sequence ID" value="MCD7461429.1"/>
    <property type="molecule type" value="Genomic_DNA"/>
</dbReference>
<protein>
    <submittedName>
        <fullName evidence="1">Uncharacterized protein</fullName>
    </submittedName>
</protein>
<dbReference type="Proteomes" id="UP000823775">
    <property type="component" value="Unassembled WGS sequence"/>
</dbReference>
<proteinExistence type="predicted"/>
<reference evidence="1 2" key="1">
    <citation type="journal article" date="2021" name="BMC Genomics">
        <title>Datura genome reveals duplications of psychoactive alkaloid biosynthetic genes and high mutation rate following tissue culture.</title>
        <authorList>
            <person name="Rajewski A."/>
            <person name="Carter-House D."/>
            <person name="Stajich J."/>
            <person name="Litt A."/>
        </authorList>
    </citation>
    <scope>NUCLEOTIDE SEQUENCE [LARGE SCALE GENOMIC DNA]</scope>
    <source>
        <strain evidence="1">AR-01</strain>
    </source>
</reference>
<organism evidence="1 2">
    <name type="scientific">Datura stramonium</name>
    <name type="common">Jimsonweed</name>
    <name type="synonym">Common thornapple</name>
    <dbReference type="NCBI Taxonomy" id="4076"/>
    <lineage>
        <taxon>Eukaryota</taxon>
        <taxon>Viridiplantae</taxon>
        <taxon>Streptophyta</taxon>
        <taxon>Embryophyta</taxon>
        <taxon>Tracheophyta</taxon>
        <taxon>Spermatophyta</taxon>
        <taxon>Magnoliopsida</taxon>
        <taxon>eudicotyledons</taxon>
        <taxon>Gunneridae</taxon>
        <taxon>Pentapetalae</taxon>
        <taxon>asterids</taxon>
        <taxon>lamiids</taxon>
        <taxon>Solanales</taxon>
        <taxon>Solanaceae</taxon>
        <taxon>Solanoideae</taxon>
        <taxon>Datureae</taxon>
        <taxon>Datura</taxon>
    </lineage>
</organism>
<name>A0ABS8SQY1_DATST</name>